<dbReference type="Proteomes" id="UP000326757">
    <property type="component" value="Unassembled WGS sequence"/>
</dbReference>
<dbReference type="AlphaFoldDB" id="A0A5N6JNM6"/>
<comment type="caution">
    <text evidence="1">The sequence shown here is derived from an EMBL/GenBank/DDBJ whole genome shotgun (WGS) entry which is preliminary data.</text>
</comment>
<evidence type="ECO:0000313" key="1">
    <source>
        <dbReference type="EMBL" id="KAB8290051.1"/>
    </source>
</evidence>
<sequence length="117" mass="13160">MLAQLNSTEEAKLDVKEIILIEGFSNSPSLRNALEKGLKKLRKDSGNYIELETIPKIKAHYYRITHPKNKGAEKAGTVILDMGELIKSDAIQFTEKDYGIKSKKEKKKNIGLTLILC</sequence>
<organism evidence="1 2">
    <name type="scientific">Monilinia laxa</name>
    <name type="common">Brown rot fungus</name>
    <name type="synonym">Sclerotinia laxa</name>
    <dbReference type="NCBI Taxonomy" id="61186"/>
    <lineage>
        <taxon>Eukaryota</taxon>
        <taxon>Fungi</taxon>
        <taxon>Dikarya</taxon>
        <taxon>Ascomycota</taxon>
        <taxon>Pezizomycotina</taxon>
        <taxon>Leotiomycetes</taxon>
        <taxon>Helotiales</taxon>
        <taxon>Sclerotiniaceae</taxon>
        <taxon>Monilinia</taxon>
    </lineage>
</organism>
<dbReference type="OrthoDB" id="2963168at2759"/>
<accession>A0A5N6JNM6</accession>
<name>A0A5N6JNM6_MONLA</name>
<evidence type="ECO:0000313" key="2">
    <source>
        <dbReference type="Proteomes" id="UP000326757"/>
    </source>
</evidence>
<dbReference type="EMBL" id="VIGI01000019">
    <property type="protein sequence ID" value="KAB8290051.1"/>
    <property type="molecule type" value="Genomic_DNA"/>
</dbReference>
<gene>
    <name evidence="1" type="ORF">EYC80_010377</name>
</gene>
<protein>
    <submittedName>
        <fullName evidence="1">Uncharacterized protein</fullName>
    </submittedName>
</protein>
<proteinExistence type="predicted"/>
<keyword evidence="2" id="KW-1185">Reference proteome</keyword>
<reference evidence="1 2" key="1">
    <citation type="submission" date="2019-06" db="EMBL/GenBank/DDBJ databases">
        <title>Genome Sequence of the Brown Rot Fungal Pathogen Monilinia laxa.</title>
        <authorList>
            <person name="De Miccolis Angelini R.M."/>
            <person name="Landi L."/>
            <person name="Abate D."/>
            <person name="Pollastro S."/>
            <person name="Romanazzi G."/>
            <person name="Faretra F."/>
        </authorList>
    </citation>
    <scope>NUCLEOTIDE SEQUENCE [LARGE SCALE GENOMIC DNA]</scope>
    <source>
        <strain evidence="1 2">Mlax316</strain>
    </source>
</reference>